<organism evidence="2 3">
    <name type="scientific">Cladonia borealis</name>
    <dbReference type="NCBI Taxonomy" id="184061"/>
    <lineage>
        <taxon>Eukaryota</taxon>
        <taxon>Fungi</taxon>
        <taxon>Dikarya</taxon>
        <taxon>Ascomycota</taxon>
        <taxon>Pezizomycotina</taxon>
        <taxon>Lecanoromycetes</taxon>
        <taxon>OSLEUM clade</taxon>
        <taxon>Lecanoromycetidae</taxon>
        <taxon>Lecanorales</taxon>
        <taxon>Lecanorineae</taxon>
        <taxon>Cladoniaceae</taxon>
        <taxon>Cladonia</taxon>
    </lineage>
</organism>
<dbReference type="EMBL" id="JAFEKC020000019">
    <property type="protein sequence ID" value="KAK0509150.1"/>
    <property type="molecule type" value="Genomic_DNA"/>
</dbReference>
<accession>A0AA39QW28</accession>
<dbReference type="Pfam" id="PF06985">
    <property type="entry name" value="HET"/>
    <property type="match status" value="1"/>
</dbReference>
<name>A0AA39QW28_9LECA</name>
<evidence type="ECO:0000313" key="3">
    <source>
        <dbReference type="Proteomes" id="UP001166286"/>
    </source>
</evidence>
<evidence type="ECO:0000259" key="1">
    <source>
        <dbReference type="Pfam" id="PF06985"/>
    </source>
</evidence>
<feature type="domain" description="Heterokaryon incompatibility" evidence="1">
    <location>
        <begin position="306"/>
        <end position="417"/>
    </location>
</feature>
<reference evidence="2" key="1">
    <citation type="submission" date="2023-03" db="EMBL/GenBank/DDBJ databases">
        <title>Complete genome of Cladonia borealis.</title>
        <authorList>
            <person name="Park H."/>
        </authorList>
    </citation>
    <scope>NUCLEOTIDE SEQUENCE</scope>
    <source>
        <strain evidence="2">ANT050790</strain>
    </source>
</reference>
<dbReference type="PANTHER" id="PTHR39596">
    <property type="match status" value="1"/>
</dbReference>
<dbReference type="AlphaFoldDB" id="A0AA39QW28"/>
<dbReference type="PANTHER" id="PTHR39596:SF2">
    <property type="entry name" value="HET DOMAIN PROTEIN (AFU_ORTHOLOGUE AFUA_1G17550)-RELATED"/>
    <property type="match status" value="1"/>
</dbReference>
<feature type="non-terminal residue" evidence="2">
    <location>
        <position position="735"/>
    </location>
</feature>
<evidence type="ECO:0000313" key="2">
    <source>
        <dbReference type="EMBL" id="KAK0509150.1"/>
    </source>
</evidence>
<comment type="caution">
    <text evidence="2">The sequence shown here is derived from an EMBL/GenBank/DDBJ whole genome shotgun (WGS) entry which is preliminary data.</text>
</comment>
<gene>
    <name evidence="2" type="ORF">JMJ35_008521</name>
</gene>
<dbReference type="InterPro" id="IPR010730">
    <property type="entry name" value="HET"/>
</dbReference>
<sequence>MDHFPPVSNPYDPVEVPYLGGEYDGKDFQGYPARQSLDLPKLQEGDCQRQSAAEIACFLQTWLYFGMMHGVLGISIPVVDFVRVGNSHKRLVTTHKLREYLHEWKLQVQQEKKSSSDDSLIPRNRDALTCLAHSYSFWFSLSEEQRDRFVGREICLSIHILASTLEHALTSICDIPIISVPWRLTRSTFLTQRMLDHGWCPSVVEQICTKNHLAFQYYASLLATPSDPRQHENCRAGDTGCKAKDIVDAVYSTKHREDECKCDFISIDFDKLRDIIQRDQIPLVHLEQRGSEMTLKVVAHEKGMHYTALSHVWSDGLGNPISNALPKCQIVHLNKMVSELPQYTTYSNKDVPIDDRVWRDYLPYQQMDSKGQEKDLQPLYFWIDTLCVPLNPKECRKNAITNMRSIYSRATRVLVLDAKLMQSTMNSSPEEKLSRITCSTWIRRLWTLQEAALARSNYFQFAEETAIILDDPAPAPGESPYARWYDNEVMYYSHLFNFNWRKLAPAMTELDRIYFVFQALKDRSTSHVEDEPICLATLLDLDLKKLLETPDEYRMKQLWTMCHQLPAAILFLPGKKLIDEKFGWAPALCMDCANIGIPRSVPATVTPEGLDVTLPGFVLHTPPPSAKSLITCELEGNIFYVRQNVKLGSPSWEGLDLSQCSDLAVILGQTPMQDSTIRPPLVACVGALVKTTKTEKGTFFVEYVRMVSVIGKDCRFDRGPNPPWSDVEVAEKSNI</sequence>
<protein>
    <recommendedName>
        <fullName evidence="1">Heterokaryon incompatibility domain-containing protein</fullName>
    </recommendedName>
</protein>
<dbReference type="Proteomes" id="UP001166286">
    <property type="component" value="Unassembled WGS sequence"/>
</dbReference>
<keyword evidence="3" id="KW-1185">Reference proteome</keyword>
<proteinExistence type="predicted"/>